<evidence type="ECO:0000313" key="8">
    <source>
        <dbReference type="EMBL" id="RDH43149.1"/>
    </source>
</evidence>
<keyword evidence="2 6" id="KW-0812">Transmembrane</keyword>
<keyword evidence="4 6" id="KW-0472">Membrane</keyword>
<evidence type="ECO:0000313" key="9">
    <source>
        <dbReference type="Proteomes" id="UP000257039"/>
    </source>
</evidence>
<name>A0A4P9VKU0_9GAMM</name>
<dbReference type="GO" id="GO:0005886">
    <property type="term" value="C:plasma membrane"/>
    <property type="evidence" value="ECO:0007669"/>
    <property type="project" value="InterPro"/>
</dbReference>
<dbReference type="EMBL" id="NDXW01000001">
    <property type="protein sequence ID" value="RDH43149.1"/>
    <property type="molecule type" value="Genomic_DNA"/>
</dbReference>
<evidence type="ECO:0000256" key="1">
    <source>
        <dbReference type="ARBA" id="ARBA00022475"/>
    </source>
</evidence>
<organism evidence="8 9">
    <name type="scientific">Zooshikella ganghwensis</name>
    <dbReference type="NCBI Taxonomy" id="202772"/>
    <lineage>
        <taxon>Bacteria</taxon>
        <taxon>Pseudomonadati</taxon>
        <taxon>Pseudomonadota</taxon>
        <taxon>Gammaproteobacteria</taxon>
        <taxon>Oceanospirillales</taxon>
        <taxon>Zooshikellaceae</taxon>
        <taxon>Zooshikella</taxon>
    </lineage>
</organism>
<gene>
    <name evidence="8" type="ORF">B9G39_06650</name>
</gene>
<accession>A0A4P9VKU0</accession>
<feature type="coiled-coil region" evidence="5">
    <location>
        <begin position="73"/>
        <end position="100"/>
    </location>
</feature>
<dbReference type="Pfam" id="PF06305">
    <property type="entry name" value="LapA_dom"/>
    <property type="match status" value="1"/>
</dbReference>
<comment type="caution">
    <text evidence="8">The sequence shown here is derived from an EMBL/GenBank/DDBJ whole genome shotgun (WGS) entry which is preliminary data.</text>
</comment>
<dbReference type="RefSeq" id="WP_027706474.1">
    <property type="nucleotide sequence ID" value="NZ_JAEVHG010000001.1"/>
</dbReference>
<reference evidence="8 9" key="1">
    <citation type="submission" date="2017-04" db="EMBL/GenBank/DDBJ databases">
        <title>Draft genome sequence of Zooshikella ganghwensis VG4 isolated from Red Sea sediments.</title>
        <authorList>
            <person name="Rehman Z."/>
            <person name="Alam I."/>
            <person name="Kamau A."/>
            <person name="Bajic V."/>
            <person name="Leiknes T."/>
        </authorList>
    </citation>
    <scope>NUCLEOTIDE SEQUENCE [LARGE SCALE GENOMIC DNA]</scope>
    <source>
        <strain evidence="8 9">VG4</strain>
    </source>
</reference>
<dbReference type="Proteomes" id="UP000257039">
    <property type="component" value="Unassembled WGS sequence"/>
</dbReference>
<evidence type="ECO:0000256" key="5">
    <source>
        <dbReference type="SAM" id="Coils"/>
    </source>
</evidence>
<keyword evidence="9" id="KW-1185">Reference proteome</keyword>
<feature type="domain" description="Lipopolysaccharide assembly protein A" evidence="7">
    <location>
        <begin position="32"/>
        <end position="94"/>
    </location>
</feature>
<dbReference type="AlphaFoldDB" id="A0A4P9VKU0"/>
<protein>
    <submittedName>
        <fullName evidence="8">LapA family protein</fullName>
    </submittedName>
</protein>
<evidence type="ECO:0000256" key="4">
    <source>
        <dbReference type="ARBA" id="ARBA00023136"/>
    </source>
</evidence>
<proteinExistence type="predicted"/>
<keyword evidence="3 6" id="KW-1133">Transmembrane helix</keyword>
<evidence type="ECO:0000256" key="2">
    <source>
        <dbReference type="ARBA" id="ARBA00022692"/>
    </source>
</evidence>
<keyword evidence="1" id="KW-1003">Cell membrane</keyword>
<feature type="transmembrane region" description="Helical" evidence="6">
    <location>
        <begin position="50"/>
        <end position="76"/>
    </location>
</feature>
<evidence type="ECO:0000256" key="3">
    <source>
        <dbReference type="ARBA" id="ARBA00022989"/>
    </source>
</evidence>
<sequence length="102" mass="11398">MLKRFVSWFKWIGAVLVALALALVMADFISSNTLLVDLSLVGFSFPGLSLPWLIIVSFVVGGILGLLSALMIIMLAKHKIRRLEKKLKSRDEELQKIRTSTL</sequence>
<dbReference type="InterPro" id="IPR010445">
    <property type="entry name" value="LapA_dom"/>
</dbReference>
<evidence type="ECO:0000256" key="6">
    <source>
        <dbReference type="SAM" id="Phobius"/>
    </source>
</evidence>
<keyword evidence="5" id="KW-0175">Coiled coil</keyword>
<evidence type="ECO:0000259" key="7">
    <source>
        <dbReference type="Pfam" id="PF06305"/>
    </source>
</evidence>